<feature type="compositionally biased region" description="Low complexity" evidence="1">
    <location>
        <begin position="217"/>
        <end position="236"/>
    </location>
</feature>
<evidence type="ECO:0000259" key="2">
    <source>
        <dbReference type="Pfam" id="PF13820"/>
    </source>
</evidence>
<dbReference type="EMBL" id="JBFDAA010000020">
    <property type="protein sequence ID" value="KAL1115176.1"/>
    <property type="molecule type" value="Genomic_DNA"/>
</dbReference>
<evidence type="ECO:0000313" key="3">
    <source>
        <dbReference type="EMBL" id="KAL1115176.1"/>
    </source>
</evidence>
<feature type="compositionally biased region" description="Low complexity" evidence="1">
    <location>
        <begin position="246"/>
        <end position="258"/>
    </location>
</feature>
<keyword evidence="4" id="KW-1185">Reference proteome</keyword>
<feature type="region of interest" description="Disordered" evidence="1">
    <location>
        <begin position="207"/>
        <end position="280"/>
    </location>
</feature>
<feature type="compositionally biased region" description="Low complexity" evidence="1">
    <location>
        <begin position="266"/>
        <end position="280"/>
    </location>
</feature>
<dbReference type="AlphaFoldDB" id="A0ABD0XV78"/>
<gene>
    <name evidence="3" type="ORF">AAG570_007207</name>
</gene>
<evidence type="ECO:0000256" key="1">
    <source>
        <dbReference type="SAM" id="MobiDB-lite"/>
    </source>
</evidence>
<sequence length="305" mass="32902">MSSSYVFWDVGSIYDVEKIDASMRNIFENFISGRSQGGPDGVVVSVCDGHASGPGFDSLRDMAEDSDGEGGGGRRRVMRRRRRQRRHLLETCVITCKGNLHDPHFPTQFKFIIGQLKGMLCKAGSSEWLCVNKVEPWNSVRVTFTIPAEAAERLRALAQGGDPALARLGILSVQLQADQVISVRIAPAGGRGGEVEPQEVLLQVPPQPQLQQPPQPQGAQAQPSTTAAHQPQPTTAFRPPNVVVGAVQQPQQAGADAAAPPPPPQYKTAAAQPQQPQPHQLFPFASMTHAATAIHSREQQQVSHA</sequence>
<feature type="domain" description="Nuclear receptor coactivator 6 TRADD-N" evidence="2">
    <location>
        <begin position="91"/>
        <end position="204"/>
    </location>
</feature>
<proteinExistence type="predicted"/>
<feature type="region of interest" description="Disordered" evidence="1">
    <location>
        <begin position="55"/>
        <end position="80"/>
    </location>
</feature>
<name>A0ABD0XV78_9HEMI</name>
<dbReference type="PANTHER" id="PTHR15690:SF0">
    <property type="entry name" value="NUCLEAR RECEPTOR COACTIVATOR 6"/>
    <property type="match status" value="1"/>
</dbReference>
<evidence type="ECO:0000313" key="4">
    <source>
        <dbReference type="Proteomes" id="UP001558652"/>
    </source>
</evidence>
<dbReference type="PANTHER" id="PTHR15690">
    <property type="entry name" value="NUCLEAR RECEPTOR COACTIVATOR 6"/>
    <property type="match status" value="1"/>
</dbReference>
<reference evidence="3 4" key="1">
    <citation type="submission" date="2024-07" db="EMBL/GenBank/DDBJ databases">
        <title>Chromosome-level genome assembly of the water stick insect Ranatra chinensis (Heteroptera: Nepidae).</title>
        <authorList>
            <person name="Liu X."/>
        </authorList>
    </citation>
    <scope>NUCLEOTIDE SEQUENCE [LARGE SCALE GENOMIC DNA]</scope>
    <source>
        <strain evidence="3">Cailab_2021Rc</strain>
        <tissue evidence="3">Muscle</tissue>
    </source>
</reference>
<dbReference type="InterPro" id="IPR026638">
    <property type="entry name" value="NCOA6"/>
</dbReference>
<organism evidence="3 4">
    <name type="scientific">Ranatra chinensis</name>
    <dbReference type="NCBI Taxonomy" id="642074"/>
    <lineage>
        <taxon>Eukaryota</taxon>
        <taxon>Metazoa</taxon>
        <taxon>Ecdysozoa</taxon>
        <taxon>Arthropoda</taxon>
        <taxon>Hexapoda</taxon>
        <taxon>Insecta</taxon>
        <taxon>Pterygota</taxon>
        <taxon>Neoptera</taxon>
        <taxon>Paraneoptera</taxon>
        <taxon>Hemiptera</taxon>
        <taxon>Heteroptera</taxon>
        <taxon>Panheteroptera</taxon>
        <taxon>Nepomorpha</taxon>
        <taxon>Nepidae</taxon>
        <taxon>Ranatrinae</taxon>
        <taxon>Ranatra</taxon>
    </lineage>
</organism>
<dbReference type="InterPro" id="IPR032715">
    <property type="entry name" value="NCOA6_TRADD-N"/>
</dbReference>
<protein>
    <recommendedName>
        <fullName evidence="2">Nuclear receptor coactivator 6 TRADD-N domain-containing protein</fullName>
    </recommendedName>
</protein>
<dbReference type="Pfam" id="PF13820">
    <property type="entry name" value="NCOA6_TRADD-N"/>
    <property type="match status" value="1"/>
</dbReference>
<comment type="caution">
    <text evidence="3">The sequence shown here is derived from an EMBL/GenBank/DDBJ whole genome shotgun (WGS) entry which is preliminary data.</text>
</comment>
<accession>A0ABD0XV78</accession>
<feature type="compositionally biased region" description="Pro residues" evidence="1">
    <location>
        <begin position="207"/>
        <end position="216"/>
    </location>
</feature>
<dbReference type="Proteomes" id="UP001558652">
    <property type="component" value="Unassembled WGS sequence"/>
</dbReference>